<dbReference type="Pfam" id="PF14330">
    <property type="entry name" value="DUF4387"/>
    <property type="match status" value="1"/>
</dbReference>
<dbReference type="Pfam" id="PF07287">
    <property type="entry name" value="AtuA"/>
    <property type="match status" value="1"/>
</dbReference>
<organism evidence="3 4">
    <name type="scientific">Cladobotryum mycophilum</name>
    <dbReference type="NCBI Taxonomy" id="491253"/>
    <lineage>
        <taxon>Eukaryota</taxon>
        <taxon>Fungi</taxon>
        <taxon>Dikarya</taxon>
        <taxon>Ascomycota</taxon>
        <taxon>Pezizomycotina</taxon>
        <taxon>Sordariomycetes</taxon>
        <taxon>Hypocreomycetidae</taxon>
        <taxon>Hypocreales</taxon>
        <taxon>Hypocreaceae</taxon>
        <taxon>Cladobotryum</taxon>
    </lineage>
</organism>
<evidence type="ECO:0000313" key="3">
    <source>
        <dbReference type="EMBL" id="KAK5999193.1"/>
    </source>
</evidence>
<protein>
    <recommendedName>
        <fullName evidence="5">Caib baif family enzyme</fullName>
    </recommendedName>
</protein>
<dbReference type="EMBL" id="JAVFKD010000001">
    <property type="protein sequence ID" value="KAK5999193.1"/>
    <property type="molecule type" value="Genomic_DNA"/>
</dbReference>
<keyword evidence="4" id="KW-1185">Reference proteome</keyword>
<evidence type="ECO:0000313" key="4">
    <source>
        <dbReference type="Proteomes" id="UP001338125"/>
    </source>
</evidence>
<dbReference type="InterPro" id="IPR025496">
    <property type="entry name" value="DUF4387"/>
</dbReference>
<evidence type="ECO:0000259" key="1">
    <source>
        <dbReference type="Pfam" id="PF07287"/>
    </source>
</evidence>
<dbReference type="Proteomes" id="UP001338125">
    <property type="component" value="Unassembled WGS sequence"/>
</dbReference>
<dbReference type="InterPro" id="IPR010839">
    <property type="entry name" value="AtuA_N"/>
</dbReference>
<evidence type="ECO:0008006" key="5">
    <source>
        <dbReference type="Google" id="ProtNLM"/>
    </source>
</evidence>
<proteinExistence type="predicted"/>
<gene>
    <name evidence="3" type="ORF">PT974_01584</name>
</gene>
<feature type="domain" description="Acyclic terpene utilisation N-terminal" evidence="1">
    <location>
        <begin position="160"/>
        <end position="431"/>
    </location>
</feature>
<accession>A0ABR0T443</accession>
<feature type="domain" description="DUF4387" evidence="2">
    <location>
        <begin position="539"/>
        <end position="639"/>
    </location>
</feature>
<evidence type="ECO:0000259" key="2">
    <source>
        <dbReference type="Pfam" id="PF14330"/>
    </source>
</evidence>
<comment type="caution">
    <text evidence="3">The sequence shown here is derived from an EMBL/GenBank/DDBJ whole genome shotgun (WGS) entry which is preliminary data.</text>
</comment>
<reference evidence="3 4" key="1">
    <citation type="submission" date="2024-01" db="EMBL/GenBank/DDBJ databases">
        <title>Complete genome of Cladobotryum mycophilum ATHUM6906.</title>
        <authorList>
            <person name="Christinaki A.C."/>
            <person name="Myridakis A.I."/>
            <person name="Kouvelis V.N."/>
        </authorList>
    </citation>
    <scope>NUCLEOTIDE SEQUENCE [LARGE SCALE GENOMIC DNA]</scope>
    <source>
        <strain evidence="3 4">ATHUM6906</strain>
    </source>
</reference>
<sequence>MTSKPICYIVTPVGMLGYGLDEELTAKELSKLVPTGIPTALILDSGSTDSGPGKLAFGSMTCPRLAYVKDLTKLLALVHKFRVPLIFSSAGGDGTDEHVKEMCNIIEEIAADETNKDYYFKTISIFSGIEKATVLSRLKEGRINGCGPCVPPLSEEDVESAQRIVAQVGPEPFVDAMEEDSDFNIIVGGRAYDPAPYVAYAVVQLKRQFPDLSSEEIQCRCGGFLHMGKIMECGGLCSVPKSFGALSAVYEDGTFDVWPLDPESRCTSVSVAAHTLYENTRPDILYGPGGALHLDGSRYEQLDDGRTVRVSGSIFRSSSEDGIPYQLKLEAARVAGYRTMFLGSIRDHILINQIDALLLRVKQYVHLHHSEVTEMWDLEFHVYGKGQSTPTRPGEIFLVAEALAPSQQLATSVASKARVAMIHGSYPGQKATSGNFGFGIGGLTEIELGQCAQFCIYHLMNLDLGEERLNKVNQVGKEKLIRSSVSVIGRGQPQVCDSEFIASAKALRDLLPNAPTETTNGQANTAKDESALVISPKTISDVSRVLRSKNAGPYEITIDVMFATEEIYRKIYNSDLLSVENVIKALGITREDIIWMGFFKPALAFKITIPRFRGGKRASAGGFMEDDVHGSQQHTGIASLALPDGLFI</sequence>
<name>A0ABR0T443_9HYPO</name>